<evidence type="ECO:0000313" key="2">
    <source>
        <dbReference type="Proteomes" id="UP000836387"/>
    </source>
</evidence>
<sequence>MSAPRRNQVPRPVTQFSSYSDASSSYWPPGWNFHRFVHATAEDDQALPDDERAKMQAGFRDVLGEDGVHELARLVWQEQQRLEQEASSSPRPTLPTPDWLKAWKRHYRGRPWGFVAFRVGGAKLDNEEFQSRIKRIVEIPFDAAVERGHSVDEIAEARSTFEIRWVDVGGDGPRDRVEGDSNPSNVTDPVERLRVKYRALRESDNFPPGLHLPVFLCASTDAMASVLRIPPSSQPGTDSPRWRPGAPFLLVVAAEDEQGPVDDEASESHVGGEKDWFKPVFRAAAEVLVEELWGVAERQITSTRNLTRFVRGAAITVNPSPEIEDTDIPEGEEEVGDNDDGLDDMWWSAHTPPHRMRQRRRIFDSDP</sequence>
<name>A0ACA9TV23_BIOOC</name>
<dbReference type="Proteomes" id="UP000836387">
    <property type="component" value="Unassembled WGS sequence"/>
</dbReference>
<keyword evidence="2" id="KW-1185">Reference proteome</keyword>
<reference evidence="1" key="2">
    <citation type="submission" date="2021-10" db="EMBL/GenBank/DDBJ databases">
        <authorList>
            <person name="Piombo E."/>
        </authorList>
    </citation>
    <scope>NUCLEOTIDE SEQUENCE</scope>
</reference>
<organism evidence="1 2">
    <name type="scientific">Clonostachys rosea f. rosea IK726</name>
    <dbReference type="NCBI Taxonomy" id="1349383"/>
    <lineage>
        <taxon>Eukaryota</taxon>
        <taxon>Fungi</taxon>
        <taxon>Dikarya</taxon>
        <taxon>Ascomycota</taxon>
        <taxon>Pezizomycotina</taxon>
        <taxon>Sordariomycetes</taxon>
        <taxon>Hypocreomycetidae</taxon>
        <taxon>Hypocreales</taxon>
        <taxon>Bionectriaceae</taxon>
        <taxon>Clonostachys</taxon>
    </lineage>
</organism>
<proteinExistence type="predicted"/>
<evidence type="ECO:0000313" key="1">
    <source>
        <dbReference type="EMBL" id="CAG9944825.1"/>
    </source>
</evidence>
<reference evidence="1" key="1">
    <citation type="submission" date="2020-04" db="EMBL/GenBank/DDBJ databases">
        <authorList>
            <person name="Broberg M."/>
        </authorList>
    </citation>
    <scope>NUCLEOTIDE SEQUENCE</scope>
</reference>
<dbReference type="EMBL" id="CADEHS020000008">
    <property type="protein sequence ID" value="CAG9944825.1"/>
    <property type="molecule type" value="Genomic_DNA"/>
</dbReference>
<comment type="caution">
    <text evidence="1">The sequence shown here is derived from an EMBL/GenBank/DDBJ whole genome shotgun (WGS) entry which is preliminary data.</text>
</comment>
<protein>
    <submittedName>
        <fullName evidence="1">Uncharacterized protein</fullName>
    </submittedName>
</protein>
<gene>
    <name evidence="1" type="ORF">CRV2_00010918</name>
</gene>
<accession>A0ACA9TV23</accession>